<gene>
    <name evidence="1" type="ORF">CDL15_Pgr013998</name>
</gene>
<dbReference type="EMBL" id="MTKT01004864">
    <property type="protein sequence ID" value="OWM69537.1"/>
    <property type="molecule type" value="Genomic_DNA"/>
</dbReference>
<proteinExistence type="predicted"/>
<dbReference type="AlphaFoldDB" id="A0A218W9J8"/>
<sequence length="199" mass="22771">MHVPPSFPIIARTSSYFDLETVFFEFSIFSVSFFLNFPETKTANFLLSFLGLVPFSTRRDNVYYIATVAICCTLFYVVEIWQHSGTGSVSGDLSPLSIVSKTPCNVSHIATSQTAPLDFFPRHTSDNLLPLAAEEASTRLPYFPPCHPWLSEHTLCEDFEQSLKFERDRFVGHYHRFAASDRFGEMMNSDEQWREGGRR</sequence>
<protein>
    <submittedName>
        <fullName evidence="1">Uncharacterized protein</fullName>
    </submittedName>
</protein>
<organism evidence="1 2">
    <name type="scientific">Punica granatum</name>
    <name type="common">Pomegranate</name>
    <dbReference type="NCBI Taxonomy" id="22663"/>
    <lineage>
        <taxon>Eukaryota</taxon>
        <taxon>Viridiplantae</taxon>
        <taxon>Streptophyta</taxon>
        <taxon>Embryophyta</taxon>
        <taxon>Tracheophyta</taxon>
        <taxon>Spermatophyta</taxon>
        <taxon>Magnoliopsida</taxon>
        <taxon>eudicotyledons</taxon>
        <taxon>Gunneridae</taxon>
        <taxon>Pentapetalae</taxon>
        <taxon>rosids</taxon>
        <taxon>malvids</taxon>
        <taxon>Myrtales</taxon>
        <taxon>Lythraceae</taxon>
        <taxon>Punica</taxon>
    </lineage>
</organism>
<evidence type="ECO:0000313" key="1">
    <source>
        <dbReference type="EMBL" id="OWM69537.1"/>
    </source>
</evidence>
<dbReference type="Proteomes" id="UP000197138">
    <property type="component" value="Unassembled WGS sequence"/>
</dbReference>
<accession>A0A218W9J8</accession>
<comment type="caution">
    <text evidence="1">The sequence shown here is derived from an EMBL/GenBank/DDBJ whole genome shotgun (WGS) entry which is preliminary data.</text>
</comment>
<reference evidence="2" key="1">
    <citation type="journal article" date="2017" name="Plant J.">
        <title>The pomegranate (Punica granatum L.) genome and the genomics of punicalagin biosynthesis.</title>
        <authorList>
            <person name="Qin G."/>
            <person name="Xu C."/>
            <person name="Ming R."/>
            <person name="Tang H."/>
            <person name="Guyot R."/>
            <person name="Kramer E.M."/>
            <person name="Hu Y."/>
            <person name="Yi X."/>
            <person name="Qi Y."/>
            <person name="Xu X."/>
            <person name="Gao Z."/>
            <person name="Pan H."/>
            <person name="Jian J."/>
            <person name="Tian Y."/>
            <person name="Yue Z."/>
            <person name="Xu Y."/>
        </authorList>
    </citation>
    <scope>NUCLEOTIDE SEQUENCE [LARGE SCALE GENOMIC DNA]</scope>
    <source>
        <strain evidence="2">cv. Dabenzi</strain>
    </source>
</reference>
<name>A0A218W9J8_PUNGR</name>
<evidence type="ECO:0000313" key="2">
    <source>
        <dbReference type="Proteomes" id="UP000197138"/>
    </source>
</evidence>